<evidence type="ECO:0000313" key="2">
    <source>
        <dbReference type="EMBL" id="NNU16428.1"/>
    </source>
</evidence>
<dbReference type="RefSeq" id="WP_173198636.1">
    <property type="nucleotide sequence ID" value="NZ_JABFCX010000002.1"/>
</dbReference>
<dbReference type="PIRSF" id="PIRSF031900">
    <property type="entry name" value="UCP031900"/>
    <property type="match status" value="1"/>
</dbReference>
<comment type="caution">
    <text evidence="2">The sequence shown here is derived from an EMBL/GenBank/DDBJ whole genome shotgun (WGS) entry which is preliminary data.</text>
</comment>
<dbReference type="InterPro" id="IPR027372">
    <property type="entry name" value="Phytase-like_dom"/>
</dbReference>
<dbReference type="InterPro" id="IPR014567">
    <property type="entry name" value="UCP031900"/>
</dbReference>
<feature type="domain" description="Phytase-like" evidence="1">
    <location>
        <begin position="51"/>
        <end position="297"/>
    </location>
</feature>
<accession>A0A7Y3RLR2</accession>
<name>A0A7Y3RLR2_9PROT</name>
<dbReference type="AlphaFoldDB" id="A0A7Y3RLR2"/>
<organism evidence="2 3">
    <name type="scientific">Parvularcula mediterranea</name>
    <dbReference type="NCBI Taxonomy" id="2732508"/>
    <lineage>
        <taxon>Bacteria</taxon>
        <taxon>Pseudomonadati</taxon>
        <taxon>Pseudomonadota</taxon>
        <taxon>Alphaproteobacteria</taxon>
        <taxon>Parvularculales</taxon>
        <taxon>Parvularculaceae</taxon>
        <taxon>Parvularcula</taxon>
    </lineage>
</organism>
<reference evidence="2 3" key="1">
    <citation type="submission" date="2020-05" db="EMBL/GenBank/DDBJ databases">
        <title>Parvularcula mediterraneae sp. nov., isolated from polypropylene straw from shallow seawater of the seashore of Laganas in Zakynthos island, Greece.</title>
        <authorList>
            <person name="Szabo I."/>
            <person name="Al-Omari J."/>
            <person name="Rado J."/>
            <person name="Szerdahelyi G.S."/>
        </authorList>
    </citation>
    <scope>NUCLEOTIDE SEQUENCE [LARGE SCALE GENOMIC DNA]</scope>
    <source>
        <strain evidence="2 3">ZS-1/3</strain>
    </source>
</reference>
<keyword evidence="3" id="KW-1185">Reference proteome</keyword>
<gene>
    <name evidence="2" type="ORF">HK107_08855</name>
</gene>
<dbReference type="Proteomes" id="UP000536835">
    <property type="component" value="Unassembled WGS sequence"/>
</dbReference>
<dbReference type="Pfam" id="PF13449">
    <property type="entry name" value="Phytase-like"/>
    <property type="match status" value="1"/>
</dbReference>
<proteinExistence type="predicted"/>
<evidence type="ECO:0000259" key="1">
    <source>
        <dbReference type="Pfam" id="PF13449"/>
    </source>
</evidence>
<protein>
    <recommendedName>
        <fullName evidence="1">Phytase-like domain-containing protein</fullName>
    </recommendedName>
</protein>
<sequence length="316" mass="33592">MISMLLAASALAAADMPAPIRVRAFPGLGENGLEIGCMTMVSGHVLFGPEAFGGYSGMHLDEEQKKLTLLSDRAHLLFADVEISDEGEVVSLSNGVMREMGFAAREIRPVRDTEALIGADGGFFVSRERRQDLVMVEVDDLRAEAVRIEMNFGVVDGVEGNGGYEGVTALPGGGYVAIPETVFAGGLSPVVIAKDGIAAASGFHKPRDEHAVTDLSVDDQGETLLILERAYSRAKGPRARIAAVPVGELGSGATDVLPAEELGRLTFLDGADNMEGMTFFRAKNGAPHLLLISDDNHNDIQRTVLMSLRLNESCPL</sequence>
<dbReference type="EMBL" id="JABFCX010000002">
    <property type="protein sequence ID" value="NNU16428.1"/>
    <property type="molecule type" value="Genomic_DNA"/>
</dbReference>
<evidence type="ECO:0000313" key="3">
    <source>
        <dbReference type="Proteomes" id="UP000536835"/>
    </source>
</evidence>